<evidence type="ECO:0000256" key="1">
    <source>
        <dbReference type="ARBA" id="ARBA00022786"/>
    </source>
</evidence>
<keyword evidence="6" id="KW-1185">Reference proteome</keyword>
<dbReference type="SUPFAM" id="SSF56204">
    <property type="entry name" value="Hect, E3 ligase catalytic domain"/>
    <property type="match status" value="1"/>
</dbReference>
<accession>A0A9X0CN25</accession>
<feature type="compositionally biased region" description="Polar residues" evidence="3">
    <location>
        <begin position="666"/>
        <end position="676"/>
    </location>
</feature>
<keyword evidence="1 2" id="KW-0833">Ubl conjugation pathway</keyword>
<feature type="domain" description="HECT" evidence="4">
    <location>
        <begin position="402"/>
        <end position="432"/>
    </location>
</feature>
<name>A0A9X0CN25_9CNID</name>
<sequence>MLLIGMLHAGIGPTHVNSLLTSINLPAVSKHTLKTREREIVPVIERIGKESCGKALEVEKSQWIDESLNSAEASNEGVGIGASYNGGWQKRGKGHNSLTGAGTMIGIRSGKVIAYGMRNKSFSAIFQCRKFIFKCCSPSSSGCAPSSSACVSGKAIKSFSVYRKWKGHQWKELVGKTTAKDKEEEVAVAIGLMEFNEKESKLKPVRGKRVMLRTSNRAPYADVRTQAEAKFKAYHSNCYKEGEEYRLLYESGKDAQFLPGTTEFFSLKRYREEIGKDYKSIVLYLCTNEDLNAKDEHGGPSEKKSRFTQVESDEMLTRQLQSELDNSEAAAPNDQSSPEVNNEQDSIIVKSASQETVEKFDSCSGLISCLKEKVNSKDQFFIVVRRGSSLQRYLTIWQREANRNYPENLLRVHFAGEDGIDTGAMSKEFLSLAIDHIRSLMFPHGSPTDSMLYAHKGFFHPCAQISLVSIVQGGPPPCLFEECVYNMLINQEVEMNQLTTTQHLTKHENEMLARIANDPKEMQDTILEHGYTGTISNDRCEAITGTVILSIVSKRLLYLKEFKRRLDHYGFLSALQNNADLCKEQFLINQDEVDANYVVSLLRPQFSEKGTSKRPAEETVFDHLHDFILTSEDTAVTGYTEELAYDHEDTQDVAGGEHKPEEGPQVQFQSADISNS</sequence>
<dbReference type="InterPro" id="IPR049012">
    <property type="entry name" value="Mutator_transp_dom"/>
</dbReference>
<dbReference type="OrthoDB" id="5976583at2759"/>
<protein>
    <recommendedName>
        <fullName evidence="4">HECT domain-containing protein</fullName>
    </recommendedName>
</protein>
<reference evidence="5" key="1">
    <citation type="submission" date="2023-01" db="EMBL/GenBank/DDBJ databases">
        <title>Genome assembly of the deep-sea coral Lophelia pertusa.</title>
        <authorList>
            <person name="Herrera S."/>
            <person name="Cordes E."/>
        </authorList>
    </citation>
    <scope>NUCLEOTIDE SEQUENCE</scope>
    <source>
        <strain evidence="5">USNM1676648</strain>
        <tissue evidence="5">Polyp</tissue>
    </source>
</reference>
<evidence type="ECO:0000313" key="5">
    <source>
        <dbReference type="EMBL" id="KAJ7361959.1"/>
    </source>
</evidence>
<evidence type="ECO:0000313" key="6">
    <source>
        <dbReference type="Proteomes" id="UP001163046"/>
    </source>
</evidence>
<dbReference type="AlphaFoldDB" id="A0A9X0CN25"/>
<dbReference type="Gene3D" id="3.90.1750.10">
    <property type="entry name" value="Hect, E3 ligase catalytic domains"/>
    <property type="match status" value="1"/>
</dbReference>
<comment type="caution">
    <text evidence="2">Lacks conserved residue(s) required for the propagation of feature annotation.</text>
</comment>
<dbReference type="EMBL" id="MU827308">
    <property type="protein sequence ID" value="KAJ7361959.1"/>
    <property type="molecule type" value="Genomic_DNA"/>
</dbReference>
<dbReference type="GO" id="GO:0004842">
    <property type="term" value="F:ubiquitin-protein transferase activity"/>
    <property type="evidence" value="ECO:0007669"/>
    <property type="project" value="InterPro"/>
</dbReference>
<dbReference type="InterPro" id="IPR035983">
    <property type="entry name" value="Hect_E3_ubiquitin_ligase"/>
</dbReference>
<gene>
    <name evidence="5" type="ORF">OS493_014607</name>
</gene>
<dbReference type="PROSITE" id="PS50237">
    <property type="entry name" value="HECT"/>
    <property type="match status" value="1"/>
</dbReference>
<dbReference type="Pfam" id="PF20700">
    <property type="entry name" value="Mutator"/>
    <property type="match status" value="1"/>
</dbReference>
<feature type="region of interest" description="Disordered" evidence="3">
    <location>
        <begin position="322"/>
        <end position="343"/>
    </location>
</feature>
<evidence type="ECO:0000256" key="3">
    <source>
        <dbReference type="SAM" id="MobiDB-lite"/>
    </source>
</evidence>
<comment type="caution">
    <text evidence="5">The sequence shown here is derived from an EMBL/GenBank/DDBJ whole genome shotgun (WGS) entry which is preliminary data.</text>
</comment>
<proteinExistence type="predicted"/>
<dbReference type="Proteomes" id="UP001163046">
    <property type="component" value="Unassembled WGS sequence"/>
</dbReference>
<feature type="compositionally biased region" description="Basic and acidic residues" evidence="3">
    <location>
        <begin position="646"/>
        <end position="662"/>
    </location>
</feature>
<feature type="compositionally biased region" description="Polar residues" evidence="3">
    <location>
        <begin position="333"/>
        <end position="343"/>
    </location>
</feature>
<feature type="region of interest" description="Disordered" evidence="3">
    <location>
        <begin position="646"/>
        <end position="676"/>
    </location>
</feature>
<organism evidence="5 6">
    <name type="scientific">Desmophyllum pertusum</name>
    <dbReference type="NCBI Taxonomy" id="174260"/>
    <lineage>
        <taxon>Eukaryota</taxon>
        <taxon>Metazoa</taxon>
        <taxon>Cnidaria</taxon>
        <taxon>Anthozoa</taxon>
        <taxon>Hexacorallia</taxon>
        <taxon>Scleractinia</taxon>
        <taxon>Caryophylliina</taxon>
        <taxon>Caryophylliidae</taxon>
        <taxon>Desmophyllum</taxon>
    </lineage>
</organism>
<evidence type="ECO:0000256" key="2">
    <source>
        <dbReference type="PROSITE-ProRule" id="PRU00104"/>
    </source>
</evidence>
<evidence type="ECO:0000259" key="4">
    <source>
        <dbReference type="PROSITE" id="PS50237"/>
    </source>
</evidence>
<dbReference type="InterPro" id="IPR000569">
    <property type="entry name" value="HECT_dom"/>
</dbReference>